<dbReference type="AlphaFoldDB" id="A0AAD0YIB6"/>
<accession>A0AAD0YIB6</accession>
<feature type="region of interest" description="Disordered" evidence="1">
    <location>
        <begin position="237"/>
        <end position="300"/>
    </location>
</feature>
<evidence type="ECO:0000313" key="4">
    <source>
        <dbReference type="EMBL" id="AZA96694.1"/>
    </source>
</evidence>
<keyword evidence="6" id="KW-1185">Reference proteome</keyword>
<dbReference type="EMBL" id="CP033915">
    <property type="protein sequence ID" value="AZA88133.1"/>
    <property type="molecule type" value="Genomic_DNA"/>
</dbReference>
<dbReference type="PROSITE" id="PS51257">
    <property type="entry name" value="PROKAR_LIPOPROTEIN"/>
    <property type="match status" value="1"/>
</dbReference>
<dbReference type="EMBL" id="CP033912">
    <property type="protein sequence ID" value="AZA96694.1"/>
    <property type="molecule type" value="Genomic_DNA"/>
</dbReference>
<evidence type="ECO:0000313" key="6">
    <source>
        <dbReference type="Proteomes" id="UP000281741"/>
    </source>
</evidence>
<proteinExistence type="predicted"/>
<sequence>MKKYVFLRLCLILTVTFSAYSCRTDPFHENESFNNTSKFQLTSKRISLNEAKHKSFLLPELEKAEKAFKNSKTNVNGRVIDYGNGVSIDTDDVIYIENGPNYHTYTFHIKKDNAPANAPLENLLLVPRPDGKYNEFLIAYNLTEAEREKLRAGLPIDTNGKTQVTELANGTFNGGSQLARLVCTTSSYSYWEPCSGTHHHDGSNYESCPIYQGLEQGTPPINYVIVTTTCLDINDDVITPTDPGGNNGGGGGGSTPGGTTPPPNDPPCTEPIIPTSPEPGFTDENGCPIGSPSLPNLPPKNNPCEKTKALLNNPEFQTKLDSLKNKSLSKGEIGFKTKKDGTVTGYISGGKHEVDLGVKAGYQGGYHNHTPKGIPMHSPPDIDNNLLAFARAQPTGEHKNAYFGMIVKKTCTGCPSGFKLYHYIIRFDGTYNDALTSFSDADLKMRGKDYEKLYTDLTYPFGSYGSTYIDSLTGDLTNEGLEVLFFDTINKMGLTNKVILQRIEDNGTVNNINLNPDGLHITPIPCP</sequence>
<protein>
    <submittedName>
        <fullName evidence="3">Uncharacterized protein</fullName>
    </submittedName>
</protein>
<dbReference type="Proteomes" id="UP000281741">
    <property type="component" value="Chromosome"/>
</dbReference>
<dbReference type="RefSeq" id="WP_123855052.1">
    <property type="nucleotide sequence ID" value="NZ_CP033912.1"/>
</dbReference>
<dbReference type="Proteomes" id="UP000274073">
    <property type="component" value="Chromosome"/>
</dbReference>
<feature type="compositionally biased region" description="Gly residues" evidence="1">
    <location>
        <begin position="245"/>
        <end position="256"/>
    </location>
</feature>
<evidence type="ECO:0000256" key="1">
    <source>
        <dbReference type="SAM" id="MobiDB-lite"/>
    </source>
</evidence>
<reference evidence="5 6" key="1">
    <citation type="submission" date="2018-11" db="EMBL/GenBank/DDBJ databases">
        <title>Proposal to divide the Flavobacteriaceae and reorganize its genera based on Amino Acid Identity values calculated from whole genome sequences.</title>
        <authorList>
            <person name="Nicholson A.C."/>
            <person name="Gulvik C.A."/>
            <person name="Whitney A.M."/>
            <person name="Humrighouse B.W."/>
            <person name="Bell M."/>
            <person name="Holmes B."/>
            <person name="Steigerwalt A.G."/>
            <person name="Villarma A."/>
            <person name="Sheth M."/>
            <person name="Batra D."/>
            <person name="Pryor J."/>
            <person name="Bernardet J.-F."/>
            <person name="Hugo C."/>
            <person name="Kampfer P."/>
            <person name="Newman J."/>
            <person name="McQuiston J.R."/>
        </authorList>
    </citation>
    <scope>NUCLEOTIDE SEQUENCE [LARGE SCALE GENOMIC DNA]</scope>
    <source>
        <strain evidence="3 5">G0207</strain>
        <strain evidence="4 6">H5143</strain>
    </source>
</reference>
<feature type="chain" id="PRO_5042108227" evidence="2">
    <location>
        <begin position="22"/>
        <end position="527"/>
    </location>
</feature>
<name>A0AAD0YIB6_9FLAO</name>
<keyword evidence="2" id="KW-0732">Signal</keyword>
<feature type="signal peptide" evidence="2">
    <location>
        <begin position="1"/>
        <end position="21"/>
    </location>
</feature>
<evidence type="ECO:0000313" key="5">
    <source>
        <dbReference type="Proteomes" id="UP000274073"/>
    </source>
</evidence>
<organism evidence="3 5">
    <name type="scientific">Chryseobacterium shandongense</name>
    <dbReference type="NCBI Taxonomy" id="1493872"/>
    <lineage>
        <taxon>Bacteria</taxon>
        <taxon>Pseudomonadati</taxon>
        <taxon>Bacteroidota</taxon>
        <taxon>Flavobacteriia</taxon>
        <taxon>Flavobacteriales</taxon>
        <taxon>Weeksellaceae</taxon>
        <taxon>Chryseobacterium group</taxon>
        <taxon>Chryseobacterium</taxon>
    </lineage>
</organism>
<evidence type="ECO:0000256" key="2">
    <source>
        <dbReference type="SAM" id="SignalP"/>
    </source>
</evidence>
<gene>
    <name evidence="3" type="ORF">EG349_15695</name>
    <name evidence="4" type="ORF">EG353_14480</name>
</gene>
<evidence type="ECO:0000313" key="3">
    <source>
        <dbReference type="EMBL" id="AZA88133.1"/>
    </source>
</evidence>
<feature type="compositionally biased region" description="Pro residues" evidence="1">
    <location>
        <begin position="259"/>
        <end position="277"/>
    </location>
</feature>